<evidence type="ECO:0000313" key="2">
    <source>
        <dbReference type="EMBL" id="CAI8609410.1"/>
    </source>
</evidence>
<sequence>MADPARDEQNVRVADTNNGTADKNGHLDNPGDPGHSTIPVTTAPGTSSYRDEATASSSPLPPPLEDDPTALAHYRAARFHEVPVPAGADATTQALFAAINQTNYLIFAQGERLRALEDDRRPPRRHQRPHSPPPRVTEVRHPSPPRRHYRENSRSPSPRPKQRRPYLERQPVNPAGEPSRDLARHDKRHAGDGRVTFTQRASRSRETQHDHDRRARQCYRSPSLSPERSDEDDPRGPLSQVIMDAPIPPGMEKPPHLKEYDGVADPVDHIDGFEAMLHYHNVGGPI</sequence>
<evidence type="ECO:0000313" key="3">
    <source>
        <dbReference type="Proteomes" id="UP001157006"/>
    </source>
</evidence>
<evidence type="ECO:0000256" key="1">
    <source>
        <dbReference type="SAM" id="MobiDB-lite"/>
    </source>
</evidence>
<feature type="compositionally biased region" description="Basic and acidic residues" evidence="1">
    <location>
        <begin position="1"/>
        <end position="10"/>
    </location>
</feature>
<feature type="non-terminal residue" evidence="2">
    <location>
        <position position="286"/>
    </location>
</feature>
<feature type="region of interest" description="Disordered" evidence="1">
    <location>
        <begin position="116"/>
        <end position="240"/>
    </location>
</feature>
<feature type="compositionally biased region" description="Basic and acidic residues" evidence="1">
    <location>
        <begin position="178"/>
        <end position="192"/>
    </location>
</feature>
<dbReference type="Proteomes" id="UP001157006">
    <property type="component" value="Chromosome 4"/>
</dbReference>
<gene>
    <name evidence="2" type="ORF">VFH_IV132040</name>
</gene>
<name>A0AAV1AFJ5_VICFA</name>
<reference evidence="2 3" key="1">
    <citation type="submission" date="2023-01" db="EMBL/GenBank/DDBJ databases">
        <authorList>
            <person name="Kreplak J."/>
        </authorList>
    </citation>
    <scope>NUCLEOTIDE SEQUENCE [LARGE SCALE GENOMIC DNA]</scope>
</reference>
<keyword evidence="3" id="KW-1185">Reference proteome</keyword>
<dbReference type="EMBL" id="OX451739">
    <property type="protein sequence ID" value="CAI8609410.1"/>
    <property type="molecule type" value="Genomic_DNA"/>
</dbReference>
<feature type="region of interest" description="Disordered" evidence="1">
    <location>
        <begin position="1"/>
        <end position="69"/>
    </location>
</feature>
<proteinExistence type="predicted"/>
<dbReference type="AlphaFoldDB" id="A0AAV1AFJ5"/>
<protein>
    <submittedName>
        <fullName evidence="2">Uncharacterized protein</fullName>
    </submittedName>
</protein>
<accession>A0AAV1AFJ5</accession>
<organism evidence="2 3">
    <name type="scientific">Vicia faba</name>
    <name type="common">Broad bean</name>
    <name type="synonym">Faba vulgaris</name>
    <dbReference type="NCBI Taxonomy" id="3906"/>
    <lineage>
        <taxon>Eukaryota</taxon>
        <taxon>Viridiplantae</taxon>
        <taxon>Streptophyta</taxon>
        <taxon>Embryophyta</taxon>
        <taxon>Tracheophyta</taxon>
        <taxon>Spermatophyta</taxon>
        <taxon>Magnoliopsida</taxon>
        <taxon>eudicotyledons</taxon>
        <taxon>Gunneridae</taxon>
        <taxon>Pentapetalae</taxon>
        <taxon>rosids</taxon>
        <taxon>fabids</taxon>
        <taxon>Fabales</taxon>
        <taxon>Fabaceae</taxon>
        <taxon>Papilionoideae</taxon>
        <taxon>50 kb inversion clade</taxon>
        <taxon>NPAAA clade</taxon>
        <taxon>Hologalegina</taxon>
        <taxon>IRL clade</taxon>
        <taxon>Fabeae</taxon>
        <taxon>Vicia</taxon>
    </lineage>
</organism>
<feature type="compositionally biased region" description="Polar residues" evidence="1">
    <location>
        <begin position="38"/>
        <end position="48"/>
    </location>
</feature>
<feature type="compositionally biased region" description="Basic and acidic residues" evidence="1">
    <location>
        <begin position="203"/>
        <end position="215"/>
    </location>
</feature>